<reference evidence="1" key="2">
    <citation type="submission" date="2022-01" db="EMBL/GenBank/DDBJ databases">
        <authorList>
            <person name="Yamashiro T."/>
            <person name="Shiraishi A."/>
            <person name="Satake H."/>
            <person name="Nakayama K."/>
        </authorList>
    </citation>
    <scope>NUCLEOTIDE SEQUENCE</scope>
</reference>
<evidence type="ECO:0000313" key="2">
    <source>
        <dbReference type="Proteomes" id="UP001151760"/>
    </source>
</evidence>
<dbReference type="PANTHER" id="PTHR47150">
    <property type="entry name" value="OS12G0169200 PROTEIN"/>
    <property type="match status" value="1"/>
</dbReference>
<proteinExistence type="predicted"/>
<keyword evidence="2" id="KW-1185">Reference proteome</keyword>
<dbReference type="PANTHER" id="PTHR47150:SF4">
    <property type="entry name" value="HARBINGER TRANSPOSASE-DERIVED PROTEIN-RELATED"/>
    <property type="match status" value="1"/>
</dbReference>
<dbReference type="Proteomes" id="UP001151760">
    <property type="component" value="Unassembled WGS sequence"/>
</dbReference>
<organism evidence="1 2">
    <name type="scientific">Tanacetum coccineum</name>
    <dbReference type="NCBI Taxonomy" id="301880"/>
    <lineage>
        <taxon>Eukaryota</taxon>
        <taxon>Viridiplantae</taxon>
        <taxon>Streptophyta</taxon>
        <taxon>Embryophyta</taxon>
        <taxon>Tracheophyta</taxon>
        <taxon>Spermatophyta</taxon>
        <taxon>Magnoliopsida</taxon>
        <taxon>eudicotyledons</taxon>
        <taxon>Gunneridae</taxon>
        <taxon>Pentapetalae</taxon>
        <taxon>asterids</taxon>
        <taxon>campanulids</taxon>
        <taxon>Asterales</taxon>
        <taxon>Asteraceae</taxon>
        <taxon>Asteroideae</taxon>
        <taxon>Anthemideae</taxon>
        <taxon>Anthemidinae</taxon>
        <taxon>Tanacetum</taxon>
    </lineage>
</organism>
<dbReference type="Pfam" id="PF04827">
    <property type="entry name" value="Plant_tran"/>
    <property type="match status" value="1"/>
</dbReference>
<dbReference type="InterPro" id="IPR006912">
    <property type="entry name" value="Harbinger_derived_prot"/>
</dbReference>
<comment type="caution">
    <text evidence="1">The sequence shown here is derived from an EMBL/GenBank/DDBJ whole genome shotgun (WGS) entry which is preliminary data.</text>
</comment>
<protein>
    <submittedName>
        <fullName evidence="1">ALP1-like protein isoform X1</fullName>
    </submittedName>
</protein>
<sequence length="198" mass="22464">MANCCGILEEPVCLRVDKEVKYQTEALRELRGTRETIEFELQAYGTAVLRGRMDPSNMMRAVNRWTEAMEHRPDAVGGMSIHPIMKCTSAIRQLAYGYAPDVLDEYLQIAGANNDLNVLHRSNLFDDVLDDLAPECPFTVNGHTYNRGYYLAGGIYPTWSAFVKSYSIARTQKDLNFKQAQESARKDIERAFSVLQSR</sequence>
<accession>A0ABQ5CE33</accession>
<evidence type="ECO:0000313" key="1">
    <source>
        <dbReference type="EMBL" id="GJT25301.1"/>
    </source>
</evidence>
<name>A0ABQ5CE33_9ASTR</name>
<dbReference type="EMBL" id="BQNB010014203">
    <property type="protein sequence ID" value="GJT25301.1"/>
    <property type="molecule type" value="Genomic_DNA"/>
</dbReference>
<reference evidence="1" key="1">
    <citation type="journal article" date="2022" name="Int. J. Mol. Sci.">
        <title>Draft Genome of Tanacetum Coccineum: Genomic Comparison of Closely Related Tanacetum-Family Plants.</title>
        <authorList>
            <person name="Yamashiro T."/>
            <person name="Shiraishi A."/>
            <person name="Nakayama K."/>
            <person name="Satake H."/>
        </authorList>
    </citation>
    <scope>NUCLEOTIDE SEQUENCE</scope>
</reference>
<gene>
    <name evidence="1" type="ORF">Tco_0895238</name>
</gene>